<proteinExistence type="predicted"/>
<dbReference type="AlphaFoldDB" id="A0A0F9KPC4"/>
<sequence>MKNRIDTGLNYWHGLLIGIFLGVLMVGMIWLSWAT</sequence>
<evidence type="ECO:0000256" key="1">
    <source>
        <dbReference type="SAM" id="Phobius"/>
    </source>
</evidence>
<feature type="transmembrane region" description="Helical" evidence="1">
    <location>
        <begin position="12"/>
        <end position="33"/>
    </location>
</feature>
<keyword evidence="1" id="KW-0812">Transmembrane</keyword>
<keyword evidence="1" id="KW-0472">Membrane</keyword>
<organism evidence="2">
    <name type="scientific">marine sediment metagenome</name>
    <dbReference type="NCBI Taxonomy" id="412755"/>
    <lineage>
        <taxon>unclassified sequences</taxon>
        <taxon>metagenomes</taxon>
        <taxon>ecological metagenomes</taxon>
    </lineage>
</organism>
<reference evidence="2" key="1">
    <citation type="journal article" date="2015" name="Nature">
        <title>Complex archaea that bridge the gap between prokaryotes and eukaryotes.</title>
        <authorList>
            <person name="Spang A."/>
            <person name="Saw J.H."/>
            <person name="Jorgensen S.L."/>
            <person name="Zaremba-Niedzwiedzka K."/>
            <person name="Martijn J."/>
            <person name="Lind A.E."/>
            <person name="van Eijk R."/>
            <person name="Schleper C."/>
            <person name="Guy L."/>
            <person name="Ettema T.J."/>
        </authorList>
    </citation>
    <scope>NUCLEOTIDE SEQUENCE</scope>
</reference>
<protein>
    <submittedName>
        <fullName evidence="2">Uncharacterized protein</fullName>
    </submittedName>
</protein>
<dbReference type="EMBL" id="LAZR01014507">
    <property type="protein sequence ID" value="KKM17195.1"/>
    <property type="molecule type" value="Genomic_DNA"/>
</dbReference>
<accession>A0A0F9KPC4</accession>
<evidence type="ECO:0000313" key="2">
    <source>
        <dbReference type="EMBL" id="KKM17195.1"/>
    </source>
</evidence>
<gene>
    <name evidence="2" type="ORF">LCGC14_1678190</name>
</gene>
<name>A0A0F9KPC4_9ZZZZ</name>
<keyword evidence="1" id="KW-1133">Transmembrane helix</keyword>
<comment type="caution">
    <text evidence="2">The sequence shown here is derived from an EMBL/GenBank/DDBJ whole genome shotgun (WGS) entry which is preliminary data.</text>
</comment>